<organism evidence="3 4">
    <name type="scientific">Lysobacter silvisoli</name>
    <dbReference type="NCBI Taxonomy" id="2293254"/>
    <lineage>
        <taxon>Bacteria</taxon>
        <taxon>Pseudomonadati</taxon>
        <taxon>Pseudomonadota</taxon>
        <taxon>Gammaproteobacteria</taxon>
        <taxon>Lysobacterales</taxon>
        <taxon>Lysobacteraceae</taxon>
        <taxon>Lysobacter</taxon>
    </lineage>
</organism>
<accession>A0A371K6B8</accession>
<feature type="compositionally biased region" description="Low complexity" evidence="1">
    <location>
        <begin position="1072"/>
        <end position="1096"/>
    </location>
</feature>
<proteinExistence type="predicted"/>
<gene>
    <name evidence="3" type="ORF">DX914_10070</name>
</gene>
<feature type="region of interest" description="Disordered" evidence="1">
    <location>
        <begin position="1070"/>
        <end position="1097"/>
    </location>
</feature>
<dbReference type="GO" id="GO:0046475">
    <property type="term" value="P:glycerophospholipid catabolic process"/>
    <property type="evidence" value="ECO:0007669"/>
    <property type="project" value="TreeGrafter"/>
</dbReference>
<feature type="region of interest" description="Disordered" evidence="1">
    <location>
        <begin position="1"/>
        <end position="21"/>
    </location>
</feature>
<dbReference type="EMBL" id="QTSU01000001">
    <property type="protein sequence ID" value="RDZ29404.1"/>
    <property type="molecule type" value="Genomic_DNA"/>
</dbReference>
<keyword evidence="2" id="KW-0472">Membrane</keyword>
<feature type="transmembrane region" description="Helical" evidence="2">
    <location>
        <begin position="387"/>
        <end position="407"/>
    </location>
</feature>
<reference evidence="3 4" key="1">
    <citation type="submission" date="2018-08" db="EMBL/GenBank/DDBJ databases">
        <title>Lysobacter sp. zong2l5, whole genome shotgun sequence.</title>
        <authorList>
            <person name="Zhang X."/>
            <person name="Feng G."/>
            <person name="Zhu H."/>
        </authorList>
    </citation>
    <scope>NUCLEOTIDE SEQUENCE [LARGE SCALE GENOMIC DNA]</scope>
    <source>
        <strain evidence="4">zong2l5</strain>
    </source>
</reference>
<dbReference type="PANTHER" id="PTHR10728:SF40">
    <property type="entry name" value="PATATIN FAMILY PROTEIN"/>
    <property type="match status" value="1"/>
</dbReference>
<dbReference type="PANTHER" id="PTHR10728">
    <property type="entry name" value="CYTOSOLIC PHOSPHOLIPASE A2"/>
    <property type="match status" value="1"/>
</dbReference>
<feature type="transmembrane region" description="Helical" evidence="2">
    <location>
        <begin position="318"/>
        <end position="339"/>
    </location>
</feature>
<dbReference type="Proteomes" id="UP000264492">
    <property type="component" value="Unassembled WGS sequence"/>
</dbReference>
<dbReference type="AlphaFoldDB" id="A0A371K6B8"/>
<name>A0A371K6B8_9GAMM</name>
<dbReference type="OrthoDB" id="100544at2"/>
<dbReference type="GO" id="GO:0004623">
    <property type="term" value="F:phospholipase A2 activity"/>
    <property type="evidence" value="ECO:0007669"/>
    <property type="project" value="TreeGrafter"/>
</dbReference>
<keyword evidence="2" id="KW-0812">Transmembrane</keyword>
<feature type="transmembrane region" description="Helical" evidence="2">
    <location>
        <begin position="345"/>
        <end position="366"/>
    </location>
</feature>
<dbReference type="SUPFAM" id="SSF52151">
    <property type="entry name" value="FabD/lysophospholipase-like"/>
    <property type="match status" value="2"/>
</dbReference>
<feature type="transmembrane region" description="Helical" evidence="2">
    <location>
        <begin position="198"/>
        <end position="220"/>
    </location>
</feature>
<feature type="transmembrane region" description="Helical" evidence="2">
    <location>
        <begin position="269"/>
        <end position="291"/>
    </location>
</feature>
<feature type="transmembrane region" description="Helical" evidence="2">
    <location>
        <begin position="156"/>
        <end position="178"/>
    </location>
</feature>
<evidence type="ECO:0000313" key="4">
    <source>
        <dbReference type="Proteomes" id="UP000264492"/>
    </source>
</evidence>
<evidence type="ECO:0008006" key="5">
    <source>
        <dbReference type="Google" id="ProtNLM"/>
    </source>
</evidence>
<dbReference type="RefSeq" id="WP_115858842.1">
    <property type="nucleotide sequence ID" value="NZ_QTSU01000001.1"/>
</dbReference>
<dbReference type="InterPro" id="IPR016035">
    <property type="entry name" value="Acyl_Trfase/lysoPLipase"/>
</dbReference>
<dbReference type="GO" id="GO:0005829">
    <property type="term" value="C:cytosol"/>
    <property type="evidence" value="ECO:0007669"/>
    <property type="project" value="TreeGrafter"/>
</dbReference>
<keyword evidence="4" id="KW-1185">Reference proteome</keyword>
<protein>
    <recommendedName>
        <fullName evidence="5">PNPLA domain-containing protein</fullName>
    </recommendedName>
</protein>
<evidence type="ECO:0000256" key="1">
    <source>
        <dbReference type="SAM" id="MobiDB-lite"/>
    </source>
</evidence>
<keyword evidence="2" id="KW-1133">Transmembrane helix</keyword>
<dbReference type="Gene3D" id="3.40.1090.10">
    <property type="entry name" value="Cytosolic phospholipase A2 catalytic domain"/>
    <property type="match status" value="2"/>
</dbReference>
<feature type="compositionally biased region" description="Low complexity" evidence="1">
    <location>
        <begin position="12"/>
        <end position="21"/>
    </location>
</feature>
<evidence type="ECO:0000256" key="2">
    <source>
        <dbReference type="SAM" id="Phobius"/>
    </source>
</evidence>
<evidence type="ECO:0000313" key="3">
    <source>
        <dbReference type="EMBL" id="RDZ29404.1"/>
    </source>
</evidence>
<comment type="caution">
    <text evidence="3">The sequence shown here is derived from an EMBL/GenBank/DDBJ whole genome shotgun (WGS) entry which is preliminary data.</text>
</comment>
<feature type="transmembrane region" description="Helical" evidence="2">
    <location>
        <begin position="240"/>
        <end position="257"/>
    </location>
</feature>
<sequence>MPPSDNPSPRDAQPADAVGRDAAAPAIGAAERAALAERRRLAGTEPRAGQAPSTIGLALSGGGVRSATFCLGLIRGLAQNGLLPRFDYLSTVSGGGYAGAALGRLIASLGIAPAQDLLKRSDTLLLAWLRRYGRYLAPRGARDYGIAIATYLRAGLAVHLEFALLAIAVGVLVVLPHLLQSVTSVLSPQDWSGWRSAWWPLAVLTWLLLAPGNLMAYWALRDAPPLGGAASTSRPRFSPWDIGMVLGAAAIAFALARRLSDASVPLPGFSAQFVALLMLLSTVGYGLWLWVRVAKARDDRDTFNARERDRLTAHLRRINLLAVALAALGAIDLASWWLLQTLESGAPWVYGSLGLGGLLVVVVRAFGEPIQRLLSNEEGPRPGLMPLLINVLGLGAAAVLLVLWVTVVQWWVFGRHVADPNQLLSHWIGRASLPIWNGLADLPLWAWLQWTVAQPTLLRLLWLTIGLLVWFLGTGLHTETVNSTSLHGFYRSRLTRAYLGVGNRRRFAGEGMLGLRRASPEQVSNVVDTVDGDDVDLAAYRPDLQGGPLHLINTCLNQTRGASSKLYNADRKGLPLVATAFGLEIGRDAQQPQLPAQRLDKLGRWIAVSGAAASPGAGSNTTPGWAMLLFLVGARLGYWFDAGRADAQMDQPALGIGPARPTLLGRGFAALARVYRNSKFGRLIGEATASFDGPSARAWYLSDGGHFDNTGVHPLLRRQLDFIVLADCGADPDYQFADLENLIRKARIDYGAEIEFYTEDSVCHLPLLQEEQICVLAPEKLHDNYTARGVMLARIRYRPDEHGRSKQGTLLVVKPNLHFALDSDVLAYARRNPKFPQQPTSDQFFDEAQWESYHRLGEDFGRALLPGWLEQLPGWAAPVEAQDTLPSLRRLRPIQAKGDEVAARPFWRPDTKAAAISAGLGAGLIATLAVPAWQVFDKLSEQRQQQRNETRRSLGELRKQLPAWARAGQAAPAAQATWDLDEDLQALLSRVYAQVRHERDTLSDAGRLVSHVQASCGLPPAASLTQACPPVQSAHRNLCSAVCDPAAANPYWQRSSDAAPLVSAVLESPEPARSGTLLRTSTSSLPAASLPSPSLPQVTAPQAKKLALRTPAQAVREDCAAQPVTVYVQVYNDDTRRRVQALPWSQLQPGASMPGVENVVRSARARNADAPQSYAAPTLIVHRMDDQGLCASALKDWLAPQLAGWYASTPEIELRKLPGAFKPNERVIELWLPNATSAQRGTP</sequence>